<dbReference type="GO" id="GO:0016787">
    <property type="term" value="F:hydrolase activity"/>
    <property type="evidence" value="ECO:0007669"/>
    <property type="project" value="UniProtKB-KW"/>
</dbReference>
<dbReference type="GO" id="GO:0005737">
    <property type="term" value="C:cytoplasm"/>
    <property type="evidence" value="ECO:0000318"/>
    <property type="project" value="GO_Central"/>
</dbReference>
<keyword evidence="13" id="KW-0943">RNA-mediated gene silencing</keyword>
<comment type="subcellular location">
    <subcellularLocation>
        <location evidence="1">Cytoplasm</location>
    </subcellularLocation>
</comment>
<reference evidence="20 21" key="2">
    <citation type="journal article" date="2010" name="Nucleic Acids Res.">
        <title>BeetleBase in 2010: revisions to provide comprehensive genomic information for Tribolium castaneum.</title>
        <authorList>
            <person name="Kim H.S."/>
            <person name="Murphy T."/>
            <person name="Xia J."/>
            <person name="Caragea D."/>
            <person name="Park Y."/>
            <person name="Beeman R.W."/>
            <person name="Lorenzen M.D."/>
            <person name="Butcher S."/>
            <person name="Manak J.R."/>
            <person name="Brown S.J."/>
        </authorList>
    </citation>
    <scope>GENOME REANNOTATION</scope>
    <source>
        <strain evidence="20 21">Georgia GA2</strain>
    </source>
</reference>
<dbReference type="SUPFAM" id="SSF63748">
    <property type="entry name" value="Tudor/PWWP/MBT"/>
    <property type="match status" value="1"/>
</dbReference>
<dbReference type="Pfam" id="PF00270">
    <property type="entry name" value="DEAD"/>
    <property type="match status" value="1"/>
</dbReference>
<dbReference type="InterPro" id="IPR002999">
    <property type="entry name" value="Tudor"/>
</dbReference>
<evidence type="ECO:0000256" key="4">
    <source>
        <dbReference type="ARBA" id="ARBA00013352"/>
    </source>
</evidence>
<dbReference type="CDD" id="cd20379">
    <property type="entry name" value="Tudor_dTUD-like"/>
    <property type="match status" value="1"/>
</dbReference>
<feature type="domain" description="Helicase C-terminal" evidence="19">
    <location>
        <begin position="337"/>
        <end position="519"/>
    </location>
</feature>
<dbReference type="SMART" id="SM00487">
    <property type="entry name" value="DEXDc"/>
    <property type="match status" value="1"/>
</dbReference>
<dbReference type="eggNOG" id="KOG0920">
    <property type="taxonomic scope" value="Eukaryota"/>
</dbReference>
<dbReference type="GO" id="GO:0051321">
    <property type="term" value="P:meiotic cell cycle"/>
    <property type="evidence" value="ECO:0007669"/>
    <property type="project" value="UniProtKB-KW"/>
</dbReference>
<dbReference type="SMART" id="SM00333">
    <property type="entry name" value="TUDOR"/>
    <property type="match status" value="1"/>
</dbReference>
<evidence type="ECO:0000256" key="8">
    <source>
        <dbReference type="ARBA" id="ARBA00022782"/>
    </source>
</evidence>
<dbReference type="OrthoDB" id="66977at2759"/>
<dbReference type="PhylomeDB" id="D6WP54"/>
<dbReference type="PANTHER" id="PTHR18934">
    <property type="entry name" value="ATP-DEPENDENT RNA HELICASE"/>
    <property type="match status" value="1"/>
</dbReference>
<keyword evidence="21" id="KW-1185">Reference proteome</keyword>
<protein>
    <recommendedName>
        <fullName evidence="4">Probable ATP-dependent RNA helicase spindle-E</fullName>
        <ecNumber evidence="3">3.6.4.13</ecNumber>
    </recommendedName>
</protein>
<keyword evidence="10" id="KW-0347">Helicase</keyword>
<accession>D6WP54</accession>
<dbReference type="STRING" id="7070.D6WP54"/>
<dbReference type="EMBL" id="KQ971352">
    <property type="protein sequence ID" value="EFA07562.1"/>
    <property type="molecule type" value="Genomic_DNA"/>
</dbReference>
<dbReference type="PANTHER" id="PTHR18934:SF113">
    <property type="entry name" value="ATP-DEPENDENT RNA HELICASE TDRD9"/>
    <property type="match status" value="1"/>
</dbReference>
<dbReference type="SMART" id="SM00847">
    <property type="entry name" value="HA2"/>
    <property type="match status" value="1"/>
</dbReference>
<feature type="domain" description="Tudor" evidence="17">
    <location>
        <begin position="936"/>
        <end position="998"/>
    </location>
</feature>
<dbReference type="InterPro" id="IPR027417">
    <property type="entry name" value="P-loop_NTPase"/>
</dbReference>
<evidence type="ECO:0000259" key="18">
    <source>
        <dbReference type="PROSITE" id="PS51192"/>
    </source>
</evidence>
<evidence type="ECO:0000256" key="3">
    <source>
        <dbReference type="ARBA" id="ARBA00012552"/>
    </source>
</evidence>
<dbReference type="GO" id="GO:0005524">
    <property type="term" value="F:ATP binding"/>
    <property type="evidence" value="ECO:0007669"/>
    <property type="project" value="UniProtKB-KW"/>
</dbReference>
<evidence type="ECO:0000256" key="1">
    <source>
        <dbReference type="ARBA" id="ARBA00004496"/>
    </source>
</evidence>
<dbReference type="InterPro" id="IPR014001">
    <property type="entry name" value="Helicase_ATP-bd"/>
</dbReference>
<evidence type="ECO:0000256" key="13">
    <source>
        <dbReference type="ARBA" id="ARBA00023158"/>
    </source>
</evidence>
<dbReference type="GO" id="GO:0007283">
    <property type="term" value="P:spermatogenesis"/>
    <property type="evidence" value="ECO:0007669"/>
    <property type="project" value="UniProtKB-KW"/>
</dbReference>
<evidence type="ECO:0000256" key="16">
    <source>
        <dbReference type="SAM" id="MobiDB-lite"/>
    </source>
</evidence>
<dbReference type="GO" id="GO:0004386">
    <property type="term" value="F:helicase activity"/>
    <property type="evidence" value="ECO:0000318"/>
    <property type="project" value="GO_Central"/>
</dbReference>
<dbReference type="InterPro" id="IPR011545">
    <property type="entry name" value="DEAD/DEAH_box_helicase_dom"/>
</dbReference>
<dbReference type="InParanoid" id="D6WP54"/>
<dbReference type="InterPro" id="IPR035437">
    <property type="entry name" value="SNase_OB-fold_sf"/>
</dbReference>
<evidence type="ECO:0000256" key="9">
    <source>
        <dbReference type="ARBA" id="ARBA00022801"/>
    </source>
</evidence>
<evidence type="ECO:0000256" key="11">
    <source>
        <dbReference type="ARBA" id="ARBA00022840"/>
    </source>
</evidence>
<keyword evidence="5" id="KW-0217">Developmental protein</keyword>
<dbReference type="Proteomes" id="UP000007266">
    <property type="component" value="Linkage group 7"/>
</dbReference>
<proteinExistence type="inferred from homology"/>
<dbReference type="Gene3D" id="2.30.30.140">
    <property type="match status" value="1"/>
</dbReference>
<evidence type="ECO:0000256" key="15">
    <source>
        <dbReference type="ARBA" id="ARBA00047984"/>
    </source>
</evidence>
<dbReference type="HOGENOM" id="CLU_002601_1_0_1"/>
<dbReference type="Pfam" id="PF00567">
    <property type="entry name" value="TUDOR"/>
    <property type="match status" value="1"/>
</dbReference>
<dbReference type="SUPFAM" id="SSF52540">
    <property type="entry name" value="P-loop containing nucleoside triphosphate hydrolases"/>
    <property type="match status" value="1"/>
</dbReference>
<keyword evidence="14" id="KW-0469">Meiosis</keyword>
<dbReference type="GO" id="GO:0003724">
    <property type="term" value="F:RNA helicase activity"/>
    <property type="evidence" value="ECO:0007669"/>
    <property type="project" value="UniProtKB-EC"/>
</dbReference>
<evidence type="ECO:0000259" key="17">
    <source>
        <dbReference type="PROSITE" id="PS50304"/>
    </source>
</evidence>
<dbReference type="InterPro" id="IPR001650">
    <property type="entry name" value="Helicase_C-like"/>
</dbReference>
<comment type="catalytic activity">
    <reaction evidence="15">
        <text>ATP + H2O = ADP + phosphate + H(+)</text>
        <dbReference type="Rhea" id="RHEA:13065"/>
        <dbReference type="ChEBI" id="CHEBI:15377"/>
        <dbReference type="ChEBI" id="CHEBI:15378"/>
        <dbReference type="ChEBI" id="CHEBI:30616"/>
        <dbReference type="ChEBI" id="CHEBI:43474"/>
        <dbReference type="ChEBI" id="CHEBI:456216"/>
        <dbReference type="EC" id="3.6.4.13"/>
    </reaction>
</comment>
<dbReference type="Gene3D" id="2.40.50.90">
    <property type="match status" value="1"/>
</dbReference>
<evidence type="ECO:0000256" key="5">
    <source>
        <dbReference type="ARBA" id="ARBA00022473"/>
    </source>
</evidence>
<dbReference type="Gene3D" id="3.40.50.300">
    <property type="entry name" value="P-loop containing nucleotide triphosphate hydrolases"/>
    <property type="match status" value="2"/>
</dbReference>
<dbReference type="GO" id="GO:0003723">
    <property type="term" value="F:RNA binding"/>
    <property type="evidence" value="ECO:0000318"/>
    <property type="project" value="GO_Central"/>
</dbReference>
<evidence type="ECO:0000256" key="7">
    <source>
        <dbReference type="ARBA" id="ARBA00022741"/>
    </source>
</evidence>
<keyword evidence="9" id="KW-0378">Hydrolase</keyword>
<dbReference type="SMART" id="SM00490">
    <property type="entry name" value="HELICc"/>
    <property type="match status" value="1"/>
</dbReference>
<reference evidence="20 21" key="1">
    <citation type="journal article" date="2008" name="Nature">
        <title>The genome of the model beetle and pest Tribolium castaneum.</title>
        <authorList>
            <consortium name="Tribolium Genome Sequencing Consortium"/>
            <person name="Richards S."/>
            <person name="Gibbs R.A."/>
            <person name="Weinstock G.M."/>
            <person name="Brown S.J."/>
            <person name="Denell R."/>
            <person name="Beeman R.W."/>
            <person name="Gibbs R."/>
            <person name="Beeman R.W."/>
            <person name="Brown S.J."/>
            <person name="Bucher G."/>
            <person name="Friedrich M."/>
            <person name="Grimmelikhuijzen C.J."/>
            <person name="Klingler M."/>
            <person name="Lorenzen M."/>
            <person name="Richards S."/>
            <person name="Roth S."/>
            <person name="Schroder R."/>
            <person name="Tautz D."/>
            <person name="Zdobnov E.M."/>
            <person name="Muzny D."/>
            <person name="Gibbs R.A."/>
            <person name="Weinstock G.M."/>
            <person name="Attaway T."/>
            <person name="Bell S."/>
            <person name="Buhay C.J."/>
            <person name="Chandrabose M.N."/>
            <person name="Chavez D."/>
            <person name="Clerk-Blankenburg K.P."/>
            <person name="Cree A."/>
            <person name="Dao M."/>
            <person name="Davis C."/>
            <person name="Chacko J."/>
            <person name="Dinh H."/>
            <person name="Dugan-Rocha S."/>
            <person name="Fowler G."/>
            <person name="Garner T.T."/>
            <person name="Garnes J."/>
            <person name="Gnirke A."/>
            <person name="Hawes A."/>
            <person name="Hernandez J."/>
            <person name="Hines S."/>
            <person name="Holder M."/>
            <person name="Hume J."/>
            <person name="Jhangiani S.N."/>
            <person name="Joshi V."/>
            <person name="Khan Z.M."/>
            <person name="Jackson L."/>
            <person name="Kovar C."/>
            <person name="Kowis A."/>
            <person name="Lee S."/>
            <person name="Lewis L.R."/>
            <person name="Margolis J."/>
            <person name="Morgan M."/>
            <person name="Nazareth L.V."/>
            <person name="Nguyen N."/>
            <person name="Okwuonu G."/>
            <person name="Parker D."/>
            <person name="Richards S."/>
            <person name="Ruiz S.J."/>
            <person name="Santibanez J."/>
            <person name="Savard J."/>
            <person name="Scherer S.E."/>
            <person name="Schneider B."/>
            <person name="Sodergren E."/>
            <person name="Tautz D."/>
            <person name="Vattahil S."/>
            <person name="Villasana D."/>
            <person name="White C.S."/>
            <person name="Wright R."/>
            <person name="Park Y."/>
            <person name="Beeman R.W."/>
            <person name="Lord J."/>
            <person name="Oppert B."/>
            <person name="Lorenzen M."/>
            <person name="Brown S."/>
            <person name="Wang L."/>
            <person name="Savard J."/>
            <person name="Tautz D."/>
            <person name="Richards S."/>
            <person name="Weinstock G."/>
            <person name="Gibbs R.A."/>
            <person name="Liu Y."/>
            <person name="Worley K."/>
            <person name="Weinstock G."/>
            <person name="Elsik C.G."/>
            <person name="Reese J.T."/>
            <person name="Elhaik E."/>
            <person name="Landan G."/>
            <person name="Graur D."/>
            <person name="Arensburger P."/>
            <person name="Atkinson P."/>
            <person name="Beeman R.W."/>
            <person name="Beidler J."/>
            <person name="Brown S.J."/>
            <person name="Demuth J.P."/>
            <person name="Drury D.W."/>
            <person name="Du Y.Z."/>
            <person name="Fujiwara H."/>
            <person name="Lorenzen M."/>
            <person name="Maselli V."/>
            <person name="Osanai M."/>
            <person name="Park Y."/>
            <person name="Robertson H.M."/>
            <person name="Tu Z."/>
            <person name="Wang J.J."/>
            <person name="Wang S."/>
            <person name="Richards S."/>
            <person name="Song H."/>
            <person name="Zhang L."/>
            <person name="Sodergren E."/>
            <person name="Werner D."/>
            <person name="Stanke M."/>
            <person name="Morgenstern B."/>
            <person name="Solovyev V."/>
            <person name="Kosarev P."/>
            <person name="Brown G."/>
            <person name="Chen H.C."/>
            <person name="Ermolaeva O."/>
            <person name="Hlavina W."/>
            <person name="Kapustin Y."/>
            <person name="Kiryutin B."/>
            <person name="Kitts P."/>
            <person name="Maglott D."/>
            <person name="Pruitt K."/>
            <person name="Sapojnikov V."/>
            <person name="Souvorov A."/>
            <person name="Mackey A.J."/>
            <person name="Waterhouse R.M."/>
            <person name="Wyder S."/>
            <person name="Zdobnov E.M."/>
            <person name="Zdobnov E.M."/>
            <person name="Wyder S."/>
            <person name="Kriventseva E.V."/>
            <person name="Kadowaki T."/>
            <person name="Bork P."/>
            <person name="Aranda M."/>
            <person name="Bao R."/>
            <person name="Beermann A."/>
            <person name="Berns N."/>
            <person name="Bolognesi R."/>
            <person name="Bonneton F."/>
            <person name="Bopp D."/>
            <person name="Brown S.J."/>
            <person name="Bucher G."/>
            <person name="Butts T."/>
            <person name="Chaumot A."/>
            <person name="Denell R.E."/>
            <person name="Ferrier D.E."/>
            <person name="Friedrich M."/>
            <person name="Gordon C.M."/>
            <person name="Jindra M."/>
            <person name="Klingler M."/>
            <person name="Lan Q."/>
            <person name="Lattorff H.M."/>
            <person name="Laudet V."/>
            <person name="von Levetsow C."/>
            <person name="Liu Z."/>
            <person name="Lutz R."/>
            <person name="Lynch J.A."/>
            <person name="da Fonseca R.N."/>
            <person name="Posnien N."/>
            <person name="Reuter R."/>
            <person name="Roth S."/>
            <person name="Savard J."/>
            <person name="Schinko J.B."/>
            <person name="Schmitt C."/>
            <person name="Schoppmeier M."/>
            <person name="Schroder R."/>
            <person name="Shippy T.D."/>
            <person name="Simonnet F."/>
            <person name="Marques-Souza H."/>
            <person name="Tautz D."/>
            <person name="Tomoyasu Y."/>
            <person name="Trauner J."/>
            <person name="Van der Zee M."/>
            <person name="Vervoort M."/>
            <person name="Wittkopp N."/>
            <person name="Wimmer E.A."/>
            <person name="Yang X."/>
            <person name="Jones A.K."/>
            <person name="Sattelle D.B."/>
            <person name="Ebert P.R."/>
            <person name="Nelson D."/>
            <person name="Scott J.G."/>
            <person name="Beeman R.W."/>
            <person name="Muthukrishnan S."/>
            <person name="Kramer K.J."/>
            <person name="Arakane Y."/>
            <person name="Beeman R.W."/>
            <person name="Zhu Q."/>
            <person name="Hogenkamp D."/>
            <person name="Dixit R."/>
            <person name="Oppert B."/>
            <person name="Jiang H."/>
            <person name="Zou Z."/>
            <person name="Marshall J."/>
            <person name="Elpidina E."/>
            <person name="Vinokurov K."/>
            <person name="Oppert C."/>
            <person name="Zou Z."/>
            <person name="Evans J."/>
            <person name="Lu Z."/>
            <person name="Zhao P."/>
            <person name="Sumathipala N."/>
            <person name="Altincicek B."/>
            <person name="Vilcinskas A."/>
            <person name="Williams M."/>
            <person name="Hultmark D."/>
            <person name="Hetru C."/>
            <person name="Jiang H."/>
            <person name="Grimmelikhuijzen C.J."/>
            <person name="Hauser F."/>
            <person name="Cazzamali G."/>
            <person name="Williamson M."/>
            <person name="Park Y."/>
            <person name="Li B."/>
            <person name="Tanaka Y."/>
            <person name="Predel R."/>
            <person name="Neupert S."/>
            <person name="Schachtner J."/>
            <person name="Verleyen P."/>
            <person name="Raible F."/>
            <person name="Bork P."/>
            <person name="Friedrich M."/>
            <person name="Walden K.K."/>
            <person name="Robertson H.M."/>
            <person name="Angeli S."/>
            <person name="Foret S."/>
            <person name="Bucher G."/>
            <person name="Schuetz S."/>
            <person name="Maleszka R."/>
            <person name="Wimmer E.A."/>
            <person name="Beeman R.W."/>
            <person name="Lorenzen M."/>
            <person name="Tomoyasu Y."/>
            <person name="Miller S.C."/>
            <person name="Grossmann D."/>
            <person name="Bucher G."/>
        </authorList>
    </citation>
    <scope>NUCLEOTIDE SEQUENCE [LARGE SCALE GENOMIC DNA]</scope>
    <source>
        <strain evidence="20 21">Georgia GA2</strain>
    </source>
</reference>
<dbReference type="OMA" id="QRSAYCS"/>
<keyword evidence="11" id="KW-0067">ATP-binding</keyword>
<evidence type="ECO:0000313" key="20">
    <source>
        <dbReference type="EMBL" id="EFA07562.1"/>
    </source>
</evidence>
<evidence type="ECO:0000256" key="6">
    <source>
        <dbReference type="ARBA" id="ARBA00022490"/>
    </source>
</evidence>
<evidence type="ECO:0000313" key="21">
    <source>
        <dbReference type="Proteomes" id="UP000007266"/>
    </source>
</evidence>
<dbReference type="PROSITE" id="PS50304">
    <property type="entry name" value="TUDOR"/>
    <property type="match status" value="1"/>
</dbReference>
<evidence type="ECO:0000256" key="14">
    <source>
        <dbReference type="ARBA" id="ARBA00023254"/>
    </source>
</evidence>
<dbReference type="Gene3D" id="1.20.120.1080">
    <property type="match status" value="1"/>
</dbReference>
<dbReference type="InterPro" id="IPR007502">
    <property type="entry name" value="Helicase-assoc_dom"/>
</dbReference>
<sequence>MSDLLSDFLNDRLQPVPVEGVVNGIMDYEKPEENTYNSSDSESESDTEQQEYIKKELSTYFPETEAPCSGGLTDIEDGHEESVLGTDIMELLHVPKVFETYKFDTYYKKELPIDSSRDKILDMINTNSVVIIHGPTGCGKTTQVPQYILDHCRATKSPCNIVVTQPRRIAAINIAQRVCEERGWAIGTVCGYQVGLDKNVGDDVILTYMTTEVLLQKLISQKNLNRFTHVIIDEVHERSKSLDFLLLIVRKYLFTNSSSVKIILMSATMEAQDFAYYFRSISRNNPQQYLLAPVLPVTKKSEYKVSIYYNEHFASAMPPYNFEEPCMHKEQYDVCAKLISLFDKLEENESKLTLAERINGSVLVFLPGFHEIEEMHKVLVRERNTSVLEWEIIPLHSSLAQEHMVKAFQKPRQRCRKIILSTNIAESSVTVPDVNFVIDFCLTKNMTVNEVTKFSSLSLQWASYTNCIQRAGRVGRVANGRVYRVVPTSFYLHEMKQTTVPELQRAPLENVILYMKLLGLNDTPKNVLSLALSPPNLKDVEQCVWHLKEVGALLQTCRGHRTPADGDITFMGRVMGSLPIDIHLSKLILLGHMFSCLDEAVIMAAGCMTKNIFVQNFYDRFRTYRQKLVWADGSHSDFMILLNLYNVWLSMKRDRAFSSSHQEIGWCKTHFVNLKGLREWDILIQEIHSRLKRLNIQKLPGPSSIPLSIVEKPMVLKVIICGAFYPYYFIKSSDFGNVDAKEAVKILNGRDPCNTVYFTNMKMNQPGQIYVRQIKKLMNCEDKPNVQIGFDPQSTKVFVEFKATRQPEQVTIDGRQYIATVASNIAVDVYEAVRKRQMRVPFVLRILPDSKAWEFANMTQAKRQIAESEDVNCFTTLDYSPLPTLDIEYITVTVTHIIDAGHFYCQNWNEETRMLLDQIFAALNGPGVFLEPAGEKIKVNSDIYAALFNEDGKFYRCKVIDLTPGQPNVAQVCFIDYGNVQRVPKNRLYKLPENSEPCRVQPIAMCCVLSGVQPDLVLNPKALWSESVNNILRKKTTGVLLNAKVFSVVDEVVHLELFLQNPGRNSVSFNQWLINEGLGQKCEESQRSKMDHEMRLKVQSSEDPSNMSALFNKNQIVTSYADFEAPESSEATEIIELKGPFSPLEMKVCGLVQASQGAPVHVDGDSVNAVMLDDNPEDYHATLLVAGQVSQSSTTSAVKISQTTIMPNIPGFPMLMCLLFCPQMEPKLTPDGSRVASILCGLGYKEVTQRANFPMHDICLVLDTDLRSEIITKINALRYYMNEAIKIMSQIQEELARPEEMYTTQRFLKDELFHLLHMRQQTVDRVNVRYPDVWNKGLDNMEILRIDMDDDEEAIWSYLWFVKFGEDRLSKMSINKNLDELTQIARRTAPEREIKCELCNSATLRNISDVRIHLFREEHKSNLAKYLNQNK</sequence>
<name>D6WP54_TRICA</name>
<dbReference type="CDD" id="cd18791">
    <property type="entry name" value="SF2_C_RHA"/>
    <property type="match status" value="1"/>
</dbReference>
<dbReference type="GO" id="GO:0005634">
    <property type="term" value="C:nucleus"/>
    <property type="evidence" value="ECO:0000318"/>
    <property type="project" value="GO_Central"/>
</dbReference>
<evidence type="ECO:0000256" key="2">
    <source>
        <dbReference type="ARBA" id="ARBA00008792"/>
    </source>
</evidence>
<dbReference type="GO" id="GO:0031047">
    <property type="term" value="P:regulatory ncRNA-mediated gene silencing"/>
    <property type="evidence" value="ECO:0007669"/>
    <property type="project" value="UniProtKB-KW"/>
</dbReference>
<organism evidence="20 21">
    <name type="scientific">Tribolium castaneum</name>
    <name type="common">Red flour beetle</name>
    <dbReference type="NCBI Taxonomy" id="7070"/>
    <lineage>
        <taxon>Eukaryota</taxon>
        <taxon>Metazoa</taxon>
        <taxon>Ecdysozoa</taxon>
        <taxon>Arthropoda</taxon>
        <taxon>Hexapoda</taxon>
        <taxon>Insecta</taxon>
        <taxon>Pterygota</taxon>
        <taxon>Neoptera</taxon>
        <taxon>Endopterygota</taxon>
        <taxon>Coleoptera</taxon>
        <taxon>Polyphaga</taxon>
        <taxon>Cucujiformia</taxon>
        <taxon>Tenebrionidae</taxon>
        <taxon>Tenebrionidae incertae sedis</taxon>
        <taxon>Tribolium</taxon>
    </lineage>
</organism>
<dbReference type="EC" id="3.6.4.13" evidence="3"/>
<dbReference type="PROSITE" id="PS51194">
    <property type="entry name" value="HELICASE_CTER"/>
    <property type="match status" value="1"/>
</dbReference>
<keyword evidence="6" id="KW-0963">Cytoplasm</keyword>
<keyword evidence="12" id="KW-0744">Spermatogenesis</keyword>
<dbReference type="PROSITE" id="PS51192">
    <property type="entry name" value="HELICASE_ATP_BIND_1"/>
    <property type="match status" value="1"/>
</dbReference>
<dbReference type="FunCoup" id="D6WP54">
    <property type="interactions" value="143"/>
</dbReference>
<comment type="similarity">
    <text evidence="2">Belongs to the DEAD box helicase family. DEAH subfamily.</text>
</comment>
<keyword evidence="8" id="KW-0221">Differentiation</keyword>
<evidence type="ECO:0000259" key="19">
    <source>
        <dbReference type="PROSITE" id="PS51194"/>
    </source>
</evidence>
<evidence type="ECO:0000256" key="10">
    <source>
        <dbReference type="ARBA" id="ARBA00022806"/>
    </source>
</evidence>
<evidence type="ECO:0000256" key="12">
    <source>
        <dbReference type="ARBA" id="ARBA00022871"/>
    </source>
</evidence>
<gene>
    <name evidence="20" type="primary">AUGUSTUS-3.0.2_14516</name>
    <name evidence="20" type="ORF">TcasGA2_TC014516</name>
</gene>
<keyword evidence="7" id="KW-0547">Nucleotide-binding</keyword>
<dbReference type="Pfam" id="PF21010">
    <property type="entry name" value="HA2_C"/>
    <property type="match status" value="1"/>
</dbReference>
<feature type="region of interest" description="Disordered" evidence="16">
    <location>
        <begin position="28"/>
        <end position="49"/>
    </location>
</feature>
<feature type="domain" description="Helicase ATP-binding" evidence="18">
    <location>
        <begin position="121"/>
        <end position="287"/>
    </location>
</feature>
<dbReference type="KEGG" id="tca:660417"/>
<dbReference type="GO" id="GO:0030154">
    <property type="term" value="P:cell differentiation"/>
    <property type="evidence" value="ECO:0007669"/>
    <property type="project" value="UniProtKB-KW"/>
</dbReference>
<dbReference type="Pfam" id="PF00271">
    <property type="entry name" value="Helicase_C"/>
    <property type="match status" value="1"/>
</dbReference>